<keyword evidence="3" id="KW-1185">Reference proteome</keyword>
<keyword evidence="2" id="KW-0378">Hydrolase</keyword>
<dbReference type="Gene3D" id="1.10.101.10">
    <property type="entry name" value="PGBD-like superfamily/PGBD"/>
    <property type="match status" value="1"/>
</dbReference>
<gene>
    <name evidence="2" type="ORF">FB561_3748</name>
</gene>
<dbReference type="InterPro" id="IPR036366">
    <property type="entry name" value="PGBDSf"/>
</dbReference>
<evidence type="ECO:0000313" key="3">
    <source>
        <dbReference type="Proteomes" id="UP000318380"/>
    </source>
</evidence>
<proteinExistence type="predicted"/>
<dbReference type="GO" id="GO:0016787">
    <property type="term" value="F:hydrolase activity"/>
    <property type="evidence" value="ECO:0007669"/>
    <property type="project" value="UniProtKB-KW"/>
</dbReference>
<feature type="domain" description="Peptidoglycan binding-like" evidence="1">
    <location>
        <begin position="89"/>
        <end position="133"/>
    </location>
</feature>
<organism evidence="2 3">
    <name type="scientific">Kribbella amoyensis</name>
    <dbReference type="NCBI Taxonomy" id="996641"/>
    <lineage>
        <taxon>Bacteria</taxon>
        <taxon>Bacillati</taxon>
        <taxon>Actinomycetota</taxon>
        <taxon>Actinomycetes</taxon>
        <taxon>Propionibacteriales</taxon>
        <taxon>Kribbellaceae</taxon>
        <taxon>Kribbella</taxon>
    </lineage>
</organism>
<dbReference type="InterPro" id="IPR036365">
    <property type="entry name" value="PGBD-like_sf"/>
</dbReference>
<dbReference type="SUPFAM" id="SSF47090">
    <property type="entry name" value="PGBD-like"/>
    <property type="match status" value="1"/>
</dbReference>
<accession>A0A561BV04</accession>
<dbReference type="AlphaFoldDB" id="A0A561BV04"/>
<reference evidence="2 3" key="1">
    <citation type="submission" date="2019-06" db="EMBL/GenBank/DDBJ databases">
        <title>Sequencing the genomes of 1000 actinobacteria strains.</title>
        <authorList>
            <person name="Klenk H.-P."/>
        </authorList>
    </citation>
    <scope>NUCLEOTIDE SEQUENCE [LARGE SCALE GENOMIC DNA]</scope>
    <source>
        <strain evidence="2 3">DSM 24683</strain>
    </source>
</reference>
<dbReference type="RefSeq" id="WP_202880657.1">
    <property type="nucleotide sequence ID" value="NZ_VIVK01000001.1"/>
</dbReference>
<name>A0A561BV04_9ACTN</name>
<dbReference type="Pfam" id="PF01471">
    <property type="entry name" value="PG_binding_1"/>
    <property type="match status" value="1"/>
</dbReference>
<evidence type="ECO:0000259" key="1">
    <source>
        <dbReference type="Pfam" id="PF01471"/>
    </source>
</evidence>
<protein>
    <submittedName>
        <fullName evidence="2">Peptidoglycan hydrolase-like protein with peptidoglycan-binding domain</fullName>
    </submittedName>
</protein>
<sequence>MTRNILRGRRTRAVVIATVVAGGLVAGVTTAVHADQKSSSNTPVSAPAAAAPAATTAATEAVTEAAATAANCYSTYLAYGSRGTCVKQLQKKIGALSVDGVYGAGTRNRVRAFQADAGLSVDGKVGPQTWRKLRTLGMALGWKSGFTVYMCKERSGDFRYSAWNNTGKNSLFYFYTDPGTYFDGDAMRPNRIAKQGGYYGGTYKSVKLDVFVGTYRPAHTTRSVRDFSRSSLPACI</sequence>
<comment type="caution">
    <text evidence="2">The sequence shown here is derived from an EMBL/GenBank/DDBJ whole genome shotgun (WGS) entry which is preliminary data.</text>
</comment>
<dbReference type="EMBL" id="VIVK01000001">
    <property type="protein sequence ID" value="TWD82612.1"/>
    <property type="molecule type" value="Genomic_DNA"/>
</dbReference>
<evidence type="ECO:0000313" key="2">
    <source>
        <dbReference type="EMBL" id="TWD82612.1"/>
    </source>
</evidence>
<dbReference type="InterPro" id="IPR002477">
    <property type="entry name" value="Peptidoglycan-bd-like"/>
</dbReference>
<dbReference type="Proteomes" id="UP000318380">
    <property type="component" value="Unassembled WGS sequence"/>
</dbReference>